<dbReference type="SMART" id="SM00645">
    <property type="entry name" value="Pept_C1"/>
    <property type="match status" value="1"/>
</dbReference>
<dbReference type="PROSITE" id="PS00639">
    <property type="entry name" value="THIOL_PROTEASE_HIS"/>
    <property type="match status" value="1"/>
</dbReference>
<keyword evidence="2" id="KW-0645">Protease</keyword>
<dbReference type="InterPro" id="IPR000169">
    <property type="entry name" value="Pept_cys_AS"/>
</dbReference>
<accession>A1KYY1</accession>
<dbReference type="Gene3D" id="3.90.70.10">
    <property type="entry name" value="Cysteine proteinases"/>
    <property type="match status" value="1"/>
</dbReference>
<dbReference type="GO" id="GO:0008234">
    <property type="term" value="F:cysteine-type peptidase activity"/>
    <property type="evidence" value="ECO:0007669"/>
    <property type="project" value="UniProtKB-KW"/>
</dbReference>
<dbReference type="Pfam" id="PF08246">
    <property type="entry name" value="Inhibitor_I29"/>
    <property type="match status" value="1"/>
</dbReference>
<evidence type="ECO:0000256" key="2">
    <source>
        <dbReference type="ARBA" id="ARBA00022670"/>
    </source>
</evidence>
<reference evidence="10" key="1">
    <citation type="submission" date="2004-10" db="EMBL/GenBank/DDBJ databases">
        <title>Cloning and characterization of Suidasia medanensis allergens.</title>
        <authorList>
            <person name="Reginald K."/>
            <person name="Gao Y.F."/>
            <person name="Chew F.T."/>
        </authorList>
    </citation>
    <scope>NUCLEOTIDE SEQUENCE</scope>
</reference>
<proteinExistence type="evidence at transcript level"/>
<keyword evidence="5" id="KW-0865">Zymogen</keyword>
<dbReference type="PROSITE" id="PS00640">
    <property type="entry name" value="THIOL_PROTEASE_ASN"/>
    <property type="match status" value="1"/>
</dbReference>
<evidence type="ECO:0000256" key="1">
    <source>
        <dbReference type="ARBA" id="ARBA00008455"/>
    </source>
</evidence>
<organism evidence="10">
    <name type="scientific">Suidasia medanensis</name>
    <dbReference type="NCBI Taxonomy" id="223625"/>
    <lineage>
        <taxon>Eukaryota</taxon>
        <taxon>Metazoa</taxon>
        <taxon>Ecdysozoa</taxon>
        <taxon>Arthropoda</taxon>
        <taxon>Chelicerata</taxon>
        <taxon>Arachnida</taxon>
        <taxon>Acari</taxon>
        <taxon>Acariformes</taxon>
        <taxon>Sarcoptiformes</taxon>
        <taxon>Astigmata</taxon>
        <taxon>Acaroidea</taxon>
        <taxon>Suidasiidae</taxon>
        <taxon>Suidasia</taxon>
    </lineage>
</organism>
<feature type="domain" description="Cathepsin propeptide inhibitor" evidence="9">
    <location>
        <begin position="28"/>
        <end position="82"/>
    </location>
</feature>
<evidence type="ECO:0000256" key="4">
    <source>
        <dbReference type="ARBA" id="ARBA00022807"/>
    </source>
</evidence>
<sequence>MKWFSLVASVLLLGTAAYGASLNRDITFEQFKELYGKQYTAEEEPQRRAIFEENLRWIQENHGKHGAGLEVNEHADLTAEEFSSMYATLNQEAFLKSPLHKEFVQVPESDISVALPAAFDWRQQWNTAVRNQGQCGSCWAFATAATVEAQYAIRKNVHVTLSEQQLVDCDHRPFQGQYEDHGCQGGNPIIAYAYVQQTGLVEESAYPYQARDGQCQSSTVNGHQRYHVSAGRELPFNATDETIMNSLHQIGPMAVLIFASDNEFRFYRNGVIQNLRPNSRQINHAVTLVGWGTEDGQDYWIVKNSWGPSWGESGYFRLGRHHNLIGINNYVFYPVL</sequence>
<dbReference type="InterPro" id="IPR013201">
    <property type="entry name" value="Prot_inhib_I29"/>
</dbReference>
<dbReference type="EMBL" id="AY803195">
    <property type="protein sequence ID" value="AAX34043.1"/>
    <property type="molecule type" value="mRNA"/>
</dbReference>
<evidence type="ECO:0000256" key="3">
    <source>
        <dbReference type="ARBA" id="ARBA00022801"/>
    </source>
</evidence>
<keyword evidence="7" id="KW-0732">Signal</keyword>
<dbReference type="SMART" id="SM00848">
    <property type="entry name" value="Inhibitor_I29"/>
    <property type="match status" value="1"/>
</dbReference>
<feature type="signal peptide" evidence="7">
    <location>
        <begin position="1"/>
        <end position="19"/>
    </location>
</feature>
<dbReference type="AlphaFoldDB" id="A1KYY1"/>
<dbReference type="PANTHER" id="PTHR12411">
    <property type="entry name" value="CYSTEINE PROTEASE FAMILY C1-RELATED"/>
    <property type="match status" value="1"/>
</dbReference>
<evidence type="ECO:0000256" key="5">
    <source>
        <dbReference type="ARBA" id="ARBA00023145"/>
    </source>
</evidence>
<dbReference type="Pfam" id="PF00112">
    <property type="entry name" value="Peptidase_C1"/>
    <property type="match status" value="1"/>
</dbReference>
<feature type="chain" id="PRO_5018774289" evidence="7">
    <location>
        <begin position="20"/>
        <end position="336"/>
    </location>
</feature>
<dbReference type="CDD" id="cd02248">
    <property type="entry name" value="Peptidase_C1A"/>
    <property type="match status" value="1"/>
</dbReference>
<evidence type="ECO:0000259" key="8">
    <source>
        <dbReference type="SMART" id="SM00645"/>
    </source>
</evidence>
<dbReference type="InterPro" id="IPR038765">
    <property type="entry name" value="Papain-like_cys_pep_sf"/>
</dbReference>
<dbReference type="InterPro" id="IPR000668">
    <property type="entry name" value="Peptidase_C1A_C"/>
</dbReference>
<dbReference type="GO" id="GO:0006508">
    <property type="term" value="P:proteolysis"/>
    <property type="evidence" value="ECO:0007669"/>
    <property type="project" value="UniProtKB-KW"/>
</dbReference>
<dbReference type="InterPro" id="IPR025660">
    <property type="entry name" value="Pept_his_AS"/>
</dbReference>
<keyword evidence="3" id="KW-0378">Hydrolase</keyword>
<keyword evidence="6" id="KW-1015">Disulfide bond</keyword>
<dbReference type="InterPro" id="IPR013128">
    <property type="entry name" value="Peptidase_C1A"/>
</dbReference>
<dbReference type="PROSITE" id="PS00139">
    <property type="entry name" value="THIOL_PROTEASE_CYS"/>
    <property type="match status" value="1"/>
</dbReference>
<evidence type="ECO:0000256" key="6">
    <source>
        <dbReference type="ARBA" id="ARBA00023157"/>
    </source>
</evidence>
<dbReference type="InterPro" id="IPR039417">
    <property type="entry name" value="Peptidase_C1A_papain-like"/>
</dbReference>
<dbReference type="FunFam" id="3.90.70.10:FF:000332">
    <property type="entry name" value="Cathepsin L1"/>
    <property type="match status" value="1"/>
</dbReference>
<comment type="similarity">
    <text evidence="1">Belongs to the peptidase C1 family.</text>
</comment>
<dbReference type="PRINTS" id="PR00705">
    <property type="entry name" value="PAPAIN"/>
</dbReference>
<dbReference type="InterPro" id="IPR025661">
    <property type="entry name" value="Pept_asp_AS"/>
</dbReference>
<evidence type="ECO:0000313" key="10">
    <source>
        <dbReference type="EMBL" id="AAX34043.1"/>
    </source>
</evidence>
<dbReference type="SUPFAM" id="SSF54001">
    <property type="entry name" value="Cysteine proteinases"/>
    <property type="match status" value="1"/>
</dbReference>
<protein>
    <submittedName>
        <fullName evidence="10">Sui m 1 allergen</fullName>
    </submittedName>
</protein>
<evidence type="ECO:0000256" key="7">
    <source>
        <dbReference type="SAM" id="SignalP"/>
    </source>
</evidence>
<feature type="domain" description="Peptidase C1A papain C-terminal" evidence="8">
    <location>
        <begin position="115"/>
        <end position="335"/>
    </location>
</feature>
<keyword evidence="4" id="KW-0788">Thiol protease</keyword>
<name>A1KYY1_9ACAR</name>
<evidence type="ECO:0000259" key="9">
    <source>
        <dbReference type="SMART" id="SM00848"/>
    </source>
</evidence>